<name>A0A1T4NRI8_9GAMM</name>
<protein>
    <submittedName>
        <fullName evidence="1">Uncharacterized protein</fullName>
    </submittedName>
</protein>
<dbReference type="EMBL" id="FUXP01000002">
    <property type="protein sequence ID" value="SJZ81726.1"/>
    <property type="molecule type" value="Genomic_DNA"/>
</dbReference>
<evidence type="ECO:0000313" key="2">
    <source>
        <dbReference type="Proteomes" id="UP000190061"/>
    </source>
</evidence>
<reference evidence="1 2" key="1">
    <citation type="submission" date="2017-02" db="EMBL/GenBank/DDBJ databases">
        <authorList>
            <person name="Peterson S.W."/>
        </authorList>
    </citation>
    <scope>NUCLEOTIDE SEQUENCE [LARGE SCALE GENOMIC DNA]</scope>
    <source>
        <strain evidence="1 2">DSM 21749</strain>
    </source>
</reference>
<gene>
    <name evidence="1" type="ORF">SAMN02745674_00870</name>
</gene>
<dbReference type="STRING" id="1122188.SAMN02745674_00870"/>
<evidence type="ECO:0000313" key="1">
    <source>
        <dbReference type="EMBL" id="SJZ81726.1"/>
    </source>
</evidence>
<proteinExistence type="predicted"/>
<accession>A0A1T4NRI8</accession>
<organism evidence="1 2">
    <name type="scientific">Lysobacter spongiicola DSM 21749</name>
    <dbReference type="NCBI Taxonomy" id="1122188"/>
    <lineage>
        <taxon>Bacteria</taxon>
        <taxon>Pseudomonadati</taxon>
        <taxon>Pseudomonadota</taxon>
        <taxon>Gammaproteobacteria</taxon>
        <taxon>Lysobacterales</taxon>
        <taxon>Lysobacteraceae</taxon>
        <taxon>Novilysobacter</taxon>
    </lineage>
</organism>
<dbReference type="AlphaFoldDB" id="A0A1T4NRI8"/>
<sequence>MKAAFGCAVAALLGVAAGVGIAMEFRSDEMPKVHKLEQPLIIGGGPGQTAALLPAGTSLYFDQAFPEGFVRYKVYVNVEGVRLESHESQEKFWLSPLSARPVDGEQLRKLLRDYPLSRDDLAAILEHSPVTREEIRELLAEYE</sequence>
<dbReference type="Proteomes" id="UP000190061">
    <property type="component" value="Unassembled WGS sequence"/>
</dbReference>
<keyword evidence="2" id="KW-1185">Reference proteome</keyword>